<dbReference type="RefSeq" id="WP_119864358.1">
    <property type="nucleotide sequence ID" value="NZ_CP016786.1"/>
</dbReference>
<sequence>MSAFVLGREYELQLPNSYVDVDRDEMEYLDGGQFYSKNDCRLALAALAINPSTYLNIAMSYTLAKLLINKVSAMFGGVAGWAVGVVLTYAGSQIITFGAALCRGAINRGVDISWNWNIFKDSLGVVYSVRY</sequence>
<reference evidence="1 2" key="1">
    <citation type="submission" date="2016-08" db="EMBL/GenBank/DDBJ databases">
        <title>Complete Genome Sequence Of The Indigo Reducing Clostridium isatidis DSM15098.</title>
        <authorList>
            <person name="Little G.T."/>
            <person name="Minton N.P."/>
        </authorList>
    </citation>
    <scope>NUCLEOTIDE SEQUENCE [LARGE SCALE GENOMIC DNA]</scope>
    <source>
        <strain evidence="1 2">DSM 15098</strain>
    </source>
</reference>
<name>A0A343J9M1_9CLOT</name>
<organism evidence="1 2">
    <name type="scientific">Clostridium isatidis</name>
    <dbReference type="NCBI Taxonomy" id="182773"/>
    <lineage>
        <taxon>Bacteria</taxon>
        <taxon>Bacillati</taxon>
        <taxon>Bacillota</taxon>
        <taxon>Clostridia</taxon>
        <taxon>Eubacteriales</taxon>
        <taxon>Clostridiaceae</taxon>
        <taxon>Clostridium</taxon>
    </lineage>
</organism>
<evidence type="ECO:0000313" key="1">
    <source>
        <dbReference type="EMBL" id="ASW42229.1"/>
    </source>
</evidence>
<protein>
    <submittedName>
        <fullName evidence="1">Uncharacterized protein</fullName>
    </submittedName>
</protein>
<dbReference type="Proteomes" id="UP000264883">
    <property type="component" value="Chromosome"/>
</dbReference>
<dbReference type="AlphaFoldDB" id="A0A343J9M1"/>
<dbReference type="OrthoDB" id="1938846at2"/>
<proteinExistence type="predicted"/>
<dbReference type="EMBL" id="CP016786">
    <property type="protein sequence ID" value="ASW42229.1"/>
    <property type="molecule type" value="Genomic_DNA"/>
</dbReference>
<gene>
    <name evidence="1" type="ORF">BEN51_01595</name>
</gene>
<accession>A0A343J9M1</accession>
<dbReference type="KEGG" id="cia:BEN51_01595"/>
<evidence type="ECO:0000313" key="2">
    <source>
        <dbReference type="Proteomes" id="UP000264883"/>
    </source>
</evidence>
<keyword evidence="2" id="KW-1185">Reference proteome</keyword>